<protein>
    <submittedName>
        <fullName evidence="2">Uncharacterized protein</fullName>
    </submittedName>
</protein>
<dbReference type="RefSeq" id="WP_261959335.1">
    <property type="nucleotide sequence ID" value="NZ_BAAAXA010000001.1"/>
</dbReference>
<reference evidence="2" key="1">
    <citation type="journal article" date="2014" name="Int. J. Syst. Evol. Microbiol.">
        <title>Complete genome sequence of Corynebacterium casei LMG S-19264T (=DSM 44701T), isolated from a smear-ripened cheese.</title>
        <authorList>
            <consortium name="US DOE Joint Genome Institute (JGI-PGF)"/>
            <person name="Walter F."/>
            <person name="Albersmeier A."/>
            <person name="Kalinowski J."/>
            <person name="Ruckert C."/>
        </authorList>
    </citation>
    <scope>NUCLEOTIDE SEQUENCE</scope>
    <source>
        <strain evidence="2">VKM Ac-1321</strain>
    </source>
</reference>
<name>A0A9W6KW07_9ACTN</name>
<gene>
    <name evidence="2" type="ORF">GCM10017581_101040</name>
</gene>
<keyword evidence="3" id="KW-1185">Reference proteome</keyword>
<dbReference type="Proteomes" id="UP001143480">
    <property type="component" value="Unassembled WGS sequence"/>
</dbReference>
<dbReference type="AlphaFoldDB" id="A0A9W6KW07"/>
<organism evidence="2 3">
    <name type="scientific">Dactylosporangium matsuzakiense</name>
    <dbReference type="NCBI Taxonomy" id="53360"/>
    <lineage>
        <taxon>Bacteria</taxon>
        <taxon>Bacillati</taxon>
        <taxon>Actinomycetota</taxon>
        <taxon>Actinomycetes</taxon>
        <taxon>Micromonosporales</taxon>
        <taxon>Micromonosporaceae</taxon>
        <taxon>Dactylosporangium</taxon>
    </lineage>
</organism>
<feature type="region of interest" description="Disordered" evidence="1">
    <location>
        <begin position="1"/>
        <end position="22"/>
    </location>
</feature>
<evidence type="ECO:0000256" key="1">
    <source>
        <dbReference type="SAM" id="MobiDB-lite"/>
    </source>
</evidence>
<comment type="caution">
    <text evidence="2">The sequence shown here is derived from an EMBL/GenBank/DDBJ whole genome shotgun (WGS) entry which is preliminary data.</text>
</comment>
<reference evidence="2" key="2">
    <citation type="submission" date="2023-01" db="EMBL/GenBank/DDBJ databases">
        <authorList>
            <person name="Sun Q."/>
            <person name="Evtushenko L."/>
        </authorList>
    </citation>
    <scope>NUCLEOTIDE SEQUENCE</scope>
    <source>
        <strain evidence="2">VKM Ac-1321</strain>
    </source>
</reference>
<evidence type="ECO:0000313" key="3">
    <source>
        <dbReference type="Proteomes" id="UP001143480"/>
    </source>
</evidence>
<proteinExistence type="predicted"/>
<accession>A0A9W6KW07</accession>
<sequence length="47" mass="5758">MWHDEIPRSPITQRTSAPGRATFTWQTEELGLRDRYRLEWRFRKQPG</sequence>
<evidence type="ECO:0000313" key="2">
    <source>
        <dbReference type="EMBL" id="GLL08343.1"/>
    </source>
</evidence>
<dbReference type="EMBL" id="BSFP01000140">
    <property type="protein sequence ID" value="GLL08343.1"/>
    <property type="molecule type" value="Genomic_DNA"/>
</dbReference>